<feature type="region of interest" description="Disordered" evidence="9">
    <location>
        <begin position="3079"/>
        <end position="3114"/>
    </location>
</feature>
<dbReference type="SMART" id="SM00490">
    <property type="entry name" value="HELICc"/>
    <property type="match status" value="1"/>
</dbReference>
<protein>
    <submittedName>
        <fullName evidence="13">Uncharacterized protein LOC113521958 isoform X1</fullName>
    </submittedName>
</protein>
<feature type="compositionally biased region" description="Basic residues" evidence="9">
    <location>
        <begin position="1485"/>
        <end position="1499"/>
    </location>
</feature>
<reference evidence="13" key="1">
    <citation type="submission" date="2025-08" db="UniProtKB">
        <authorList>
            <consortium name="RefSeq"/>
        </authorList>
    </citation>
    <scope>IDENTIFICATION</scope>
    <source>
        <tissue evidence="13">Whole larvae</tissue>
    </source>
</reference>
<dbReference type="CDD" id="cd18793">
    <property type="entry name" value="SF2_C_SNF"/>
    <property type="match status" value="1"/>
</dbReference>
<comment type="similarity">
    <text evidence="2">Belongs to the SNF2/RAD54 helicase family.</text>
</comment>
<feature type="compositionally biased region" description="Basic residues" evidence="9">
    <location>
        <begin position="291"/>
        <end position="300"/>
    </location>
</feature>
<feature type="compositionally biased region" description="Polar residues" evidence="9">
    <location>
        <begin position="4018"/>
        <end position="4027"/>
    </location>
</feature>
<evidence type="ECO:0000256" key="8">
    <source>
        <dbReference type="ARBA" id="ARBA00023242"/>
    </source>
</evidence>
<feature type="compositionally biased region" description="Basic and acidic residues" evidence="9">
    <location>
        <begin position="2844"/>
        <end position="2855"/>
    </location>
</feature>
<feature type="compositionally biased region" description="Low complexity" evidence="9">
    <location>
        <begin position="123"/>
        <end position="133"/>
    </location>
</feature>
<comment type="subcellular location">
    <subcellularLocation>
        <location evidence="1">Nucleus</location>
    </subcellularLocation>
</comment>
<feature type="compositionally biased region" description="Polar residues" evidence="9">
    <location>
        <begin position="1669"/>
        <end position="1693"/>
    </location>
</feature>
<dbReference type="InterPro" id="IPR038718">
    <property type="entry name" value="SNF2-like_sf"/>
</dbReference>
<feature type="compositionally biased region" description="Polar residues" evidence="9">
    <location>
        <begin position="3978"/>
        <end position="3990"/>
    </location>
</feature>
<proteinExistence type="inferred from homology"/>
<organism evidence="12 13">
    <name type="scientific">Galleria mellonella</name>
    <name type="common">Greater wax moth</name>
    <dbReference type="NCBI Taxonomy" id="7137"/>
    <lineage>
        <taxon>Eukaryota</taxon>
        <taxon>Metazoa</taxon>
        <taxon>Ecdysozoa</taxon>
        <taxon>Arthropoda</taxon>
        <taxon>Hexapoda</taxon>
        <taxon>Insecta</taxon>
        <taxon>Pterygota</taxon>
        <taxon>Neoptera</taxon>
        <taxon>Endopterygota</taxon>
        <taxon>Lepidoptera</taxon>
        <taxon>Glossata</taxon>
        <taxon>Ditrysia</taxon>
        <taxon>Pyraloidea</taxon>
        <taxon>Pyralidae</taxon>
        <taxon>Galleriinae</taxon>
        <taxon>Galleria</taxon>
    </lineage>
</organism>
<keyword evidence="3" id="KW-0547">Nucleotide-binding</keyword>
<keyword evidence="8" id="KW-0539">Nucleus</keyword>
<feature type="region of interest" description="Disordered" evidence="9">
    <location>
        <begin position="98"/>
        <end position="198"/>
    </location>
</feature>
<feature type="compositionally biased region" description="Polar residues" evidence="9">
    <location>
        <begin position="3692"/>
        <end position="3716"/>
    </location>
</feature>
<dbReference type="GO" id="GO:0005634">
    <property type="term" value="C:nucleus"/>
    <property type="evidence" value="ECO:0007669"/>
    <property type="project" value="UniProtKB-SubCell"/>
</dbReference>
<feature type="region of interest" description="Disordered" evidence="9">
    <location>
        <begin position="3811"/>
        <end position="3841"/>
    </location>
</feature>
<dbReference type="GO" id="GO:0005524">
    <property type="term" value="F:ATP binding"/>
    <property type="evidence" value="ECO:0007669"/>
    <property type="project" value="UniProtKB-KW"/>
</dbReference>
<gene>
    <name evidence="13" type="primary">LOC113521958</name>
</gene>
<dbReference type="InterPro" id="IPR027417">
    <property type="entry name" value="P-loop_NTPase"/>
</dbReference>
<feature type="region of interest" description="Disordered" evidence="9">
    <location>
        <begin position="2044"/>
        <end position="2063"/>
    </location>
</feature>
<dbReference type="Gene3D" id="3.40.50.10810">
    <property type="entry name" value="Tandem AAA-ATPase domain"/>
    <property type="match status" value="1"/>
</dbReference>
<dbReference type="PROSITE" id="PS51192">
    <property type="entry name" value="HELICASE_ATP_BIND_1"/>
    <property type="match status" value="1"/>
</dbReference>
<feature type="region of interest" description="Disordered" evidence="9">
    <location>
        <begin position="3223"/>
        <end position="3278"/>
    </location>
</feature>
<dbReference type="KEGG" id="gmw:113521958"/>
<dbReference type="SMART" id="SM00487">
    <property type="entry name" value="DEXDc"/>
    <property type="match status" value="1"/>
</dbReference>
<feature type="region of interest" description="Disordered" evidence="9">
    <location>
        <begin position="3942"/>
        <end position="3965"/>
    </location>
</feature>
<dbReference type="Pfam" id="PF00271">
    <property type="entry name" value="Helicase_C"/>
    <property type="match status" value="1"/>
</dbReference>
<feature type="compositionally biased region" description="Basic and acidic residues" evidence="9">
    <location>
        <begin position="98"/>
        <end position="110"/>
    </location>
</feature>
<feature type="region of interest" description="Disordered" evidence="9">
    <location>
        <begin position="1536"/>
        <end position="1585"/>
    </location>
</feature>
<feature type="compositionally biased region" description="Basic and acidic residues" evidence="9">
    <location>
        <begin position="1500"/>
        <end position="1510"/>
    </location>
</feature>
<dbReference type="GO" id="GO:0004386">
    <property type="term" value="F:helicase activity"/>
    <property type="evidence" value="ECO:0007669"/>
    <property type="project" value="UniProtKB-KW"/>
</dbReference>
<dbReference type="PROSITE" id="PS51194">
    <property type="entry name" value="HELICASE_CTER"/>
    <property type="match status" value="1"/>
</dbReference>
<evidence type="ECO:0000256" key="1">
    <source>
        <dbReference type="ARBA" id="ARBA00004123"/>
    </source>
</evidence>
<feature type="compositionally biased region" description="Basic and acidic residues" evidence="9">
    <location>
        <begin position="3079"/>
        <end position="3105"/>
    </location>
</feature>
<feature type="compositionally biased region" description="Basic and acidic residues" evidence="9">
    <location>
        <begin position="1536"/>
        <end position="1545"/>
    </location>
</feature>
<dbReference type="GO" id="GO:0003677">
    <property type="term" value="F:DNA binding"/>
    <property type="evidence" value="ECO:0007669"/>
    <property type="project" value="UniProtKB-KW"/>
</dbReference>
<evidence type="ECO:0000313" key="13">
    <source>
        <dbReference type="RefSeq" id="XP_031765798.2"/>
    </source>
</evidence>
<keyword evidence="7" id="KW-0238">DNA-binding</keyword>
<dbReference type="Gene3D" id="3.40.50.300">
    <property type="entry name" value="P-loop containing nucleotide triphosphate hydrolases"/>
    <property type="match status" value="1"/>
</dbReference>
<feature type="region of interest" description="Disordered" evidence="9">
    <location>
        <begin position="3977"/>
        <end position="4049"/>
    </location>
</feature>
<dbReference type="Proteomes" id="UP001652740">
    <property type="component" value="Unplaced"/>
</dbReference>
<evidence type="ECO:0000259" key="11">
    <source>
        <dbReference type="PROSITE" id="PS51194"/>
    </source>
</evidence>
<feature type="compositionally biased region" description="Low complexity" evidence="9">
    <location>
        <begin position="3780"/>
        <end position="3799"/>
    </location>
</feature>
<dbReference type="InParanoid" id="A0A6J3BWL0"/>
<keyword evidence="4" id="KW-0378">Hydrolase</keyword>
<keyword evidence="6" id="KW-0067">ATP-binding</keyword>
<feature type="compositionally biased region" description="Low complexity" evidence="9">
    <location>
        <begin position="3010"/>
        <end position="3019"/>
    </location>
</feature>
<feature type="compositionally biased region" description="Basic and acidic residues" evidence="9">
    <location>
        <begin position="3236"/>
        <end position="3250"/>
    </location>
</feature>
<feature type="compositionally biased region" description="Basic residues" evidence="9">
    <location>
        <begin position="2049"/>
        <end position="2063"/>
    </location>
</feature>
<dbReference type="RefSeq" id="XP_031765798.2">
    <property type="nucleotide sequence ID" value="XM_031909938.2"/>
</dbReference>
<feature type="compositionally biased region" description="Polar residues" evidence="9">
    <location>
        <begin position="2876"/>
        <end position="2887"/>
    </location>
</feature>
<dbReference type="SUPFAM" id="SSF52540">
    <property type="entry name" value="P-loop containing nucleoside triphosphate hydrolases"/>
    <property type="match status" value="2"/>
</dbReference>
<dbReference type="GeneID" id="113521958"/>
<feature type="compositionally biased region" description="Basic residues" evidence="9">
    <location>
        <begin position="2990"/>
        <end position="3000"/>
    </location>
</feature>
<feature type="compositionally biased region" description="Polar residues" evidence="9">
    <location>
        <begin position="3946"/>
        <end position="3964"/>
    </location>
</feature>
<feature type="compositionally biased region" description="Basic residues" evidence="9">
    <location>
        <begin position="141"/>
        <end position="151"/>
    </location>
</feature>
<dbReference type="PANTHER" id="PTHR45797">
    <property type="entry name" value="RAD54-LIKE"/>
    <property type="match status" value="1"/>
</dbReference>
<feature type="region of interest" description="Disordered" evidence="9">
    <location>
        <begin position="494"/>
        <end position="591"/>
    </location>
</feature>
<dbReference type="SMART" id="SM00384">
    <property type="entry name" value="AT_hook"/>
    <property type="match status" value="2"/>
</dbReference>
<evidence type="ECO:0000256" key="4">
    <source>
        <dbReference type="ARBA" id="ARBA00022801"/>
    </source>
</evidence>
<evidence type="ECO:0000256" key="2">
    <source>
        <dbReference type="ARBA" id="ARBA00007025"/>
    </source>
</evidence>
<sequence>MSKDINLDSNNLCITEEVFENFQAQSLCEDEEYITLSDILSPVPRSSDSIADQKETSDIDELLSIKSTEINNECNEHKAAGGDILQLDISEKSTEDCQEHKVASGSKSEHLSISNVNNCVPGQSQSTSNQNTSKNDIQPKQSKKRGRKKKSTLNSNTVNSKNIFTDESMVSQINSIDLNKQKPSQAKRGPKKKDKPIDLVQHNNKNQLMESVDSVCFHQPKVYTRRSTSANSISKTPVLNENIKPRKRGRPKSTSQQTAINSDQKIISENSVLSEAYNTDTDHSSIQNNKNIKRRGRPRKVISNQTNNSVVIQSTSELKLSQNEYKDSNGKNISTTTITNILLPTECDNTQILSKNNILEDGDSNLTKSEQCIDKDKIAEKEDSDDGDNVSLIQLKKTLESNDNSNVTLENNVIPDSSTETDDTVPLIKNKVSEIDGTPTKRNSKMPIMLDFEYNIDSIVSQVKSYDLNEENKDNDTESSLLVEDTSKRPVRRKIKQNLHYDEDSDEDPFANVELSDDEPRRNKKGSRYYSDDEYIPGAKRGKSTRTESSDSEDVAEEGLKKQKRKRFRKSDVSQSKSPRKRVKKCDTEKLSQEEVLTPEVTTIPPNSSCSQDNDIEICLESSVIKAKEEISDKSNYEHDFENFIVKKIQGTNLKIKKLSPTASTQSSITPLEIPVLDANDIRKTVEMCTQTSTVQKKAAAVQTMTPYDVPMKNNVTLTKEKAQKACEFLNGIVKTTSELGVLMTQKSEDFMKKKINTEYVTDTFKMDYCVKKSFLLFKLAKHNLIQMEEDLAKQYEEFLKINDLLIHRDEVKTVIPKVKIDNSDSDCEIVEEPIITKQQKPQVKAKFNPKTVFLNKELSIKIAKKPTDEKKLNIKGKNTVWINDSVMVKKVKPTQSFLAQDSRNKKPPDNYISFKMVSDFFRMYNRKKVVATCAPFVSREWLHVDRSYVCNYFVVQPEEYPTTTSFSNNDAHYMNNSDNDATISDVNKNFSERKCLKNITLKSSPKTLFLLCTEYLQNIFLSVHIKTSDNDFDTEDFVQYKQPHTLFRLCLDKLSIELDKNYMTNNQPRRTDIGLDLDEIDSSKQIYQQTSDQAEVNIKIDNLPVKLTEYTEIKSLLHSKPVTSDLTIQDVFCTDQKEFSELDKHIKIQTLFSLCVELIQNKLKLPDSNRTIIFQPNLLKYIVYKKIKELLYDKKEKTYGNMNDYRIKDKEICFTDNKVNTLSNICLEFINTYFINNNKIASPIQSMTINSVNTMSEEAFLNIENPSHIYENFEYFDDEDSTYYADECDQNEYEEASVVEDSNWVNQIKMKELRSYVDPLQSNVIDKNRQDETFTLPFMVHIKSEPEDEFPNTLVDTTIIKSEPIQNFNGINIIPESIITKKELDCPDNIVESIQRRDSNSYDVDEFESFVTSHKVIKFSDTTSKRDIFSQSNLRIRRQFEPDSDLLENDMGLLIPHTFEPMKIDKVKDRLMESSSDENNSKKTLTKKKIEKRKKRSKKMETKANSKDAIEATKNKATPPINEVAVLTRRMRERIRQEQKKIESSDSESENISLSSKRNKKNVESTIDTKQNSSKHNKVVSEEKVECKQTSTNKNKYEADQIQCNSVDSTAKIGDDLDKSNGPDINKEEQFTGFSAMDQNGMFNYQKYVNYVYDKIIARESSEKQNETENQSKTNESSDVITTNDSDRQSPVINYEDPPEYLVCQPTMPIFDNDTINLNKRSVVKASPKRYKTKAPQIEESKLYVERYGWKCYPVDINDTKIYQHSQIILEKLPESFVQTYFKYQVIANKNKDDEEVEKLTNLQSLNRISNAKDGKSKGTKSKVLSQQTIDEKRVLTQNSTSNSRPNSPLSDHCRELTPSEDEGEQVETKLSPLPSKQIENNLAKNSLMNDKDSESDTEKKVRIKIEPDYDKQLKERKVSTRSKSKQETVENPESLMLTADKMMNKELTILHAPVVLAEKDAPDTSVRRPVTRNKWKNTSKSQMNRDNIKQEEDSSSEEEKQWVTTKEKLLKRLEKKQETAIADDAKRAKIVNEFIERRGDGPELRVKPQRRPRRSVKKRLERQKQLRILSKELFGESSDPVQPGKRYHQPYTKGRRNIRKVIDKKSLARSTVLANMEELERKRRLNMKQNRLRELLGLEEGVNVLVINDEVCLEYDFEQNQPVVTIHPFFTKVMKAHQYEGVKFMWDACFESLAHIASGHRGGGCILAHCMGLGKTLQVLALLHTVLTHPGVGMQRVLVCCPLSTVLNWVDEIHKWIGPVTDQIKQRKLRRKLQVFELSKLKKTYERAYQLEDWYNGGGIFIIGYELFRNLSTLDPVLDDVRPTIVNKIRTALLDPGPDIIVCDEGHLLKNDCSVLAVAMSRVVTKRRIILTGTPMQNNLREYYCMVDFVKPNLLGTYAEYSNRFENPIMNGQHRDSREEDIKLMKARTHILHKVLEGCLQRQEASVLYPYLPKKYEYTVFISLTKCQWDMYKHYLVNYTKQSKQNILKDFHVLQKIWSHPQVMHNFQIRTRDVLTKKVKVEKLEDDLATEDLGASEDIKPTDTEVWWLQYLENGAMLDSLDSSNKFVVVFRILDECLKLGDKVLIFSTSLYTMDALEFFLRKINKWSLGQEYYRLDGSVPAEVRQKWCREFNAEQNTKTKLFLISTRAGSLGLNMTAANRVIILDTSWNPAHDIQSIFRVYRFGQKKDCYIYRLVALGTMEQKIYERSVTKQAVSCRVVDEQQIDRHYNMEELTELYRFDEGGAGVAGGVAAGVRDVALLRVARLPALHAVHEHDSLLRGSEPALPEHERAAAWMQFQQEHAGKQIQDLKVTKKGSNKRQHATDNLKAAAVKEEPVVDIKADPDFKPSESKAKKNKKSIISCRIPIQTDSDKPQSPSPTTSHSVPNVDKSKEEIMVKKISELLVEYDFQNTHGVEAVPLLVKGVRELVSTGHTNSLPENLANSELIGRIANVLLQKEDITLPNVTDIVHESVNNTWTGDDGETPPKPKPRSKPGPKSKKTEYKCQETSSTSTASTSVEKINDGRIRRKAAVEAIKYIEKVTDESIVNLDDSDNNGSSTDIVPETIKKKIDSTKELNKKLKKEQKATKEATSKEKNKFEKEVQPKGVSDMDTSILLSDDDESAAAPPPQLSSQQQVDTEAIPLHSSLLTNKNFIKIVAHTYLSGNPMLDDDAATLAAQYSTYKALKEIESTGKPLTSGPIYDIALKVLGIDVLKKLHKTTKNLQGATSSSSEKTAARKQKESILESEKILNNTPTPIPKSKTKKKTATLSSASKSIPTPTVTTASNVVPVGLSAAPNVIPAGLPASSKVVPVELSSVSNVMPVRLSSASNVVPVGLSSAPNVVPVGLTPAPNVMPVGLTSAPNVMPVGLTPAPNVVPVGLFKRTIPTERTRHEPNEECILPDDDDDVSIVSDPPPPPTQSFSPRIMHHRGQSQPLIVTTVRATNSSSKMPIIPPQPSASEPHIVTAQLNTQPIATRGIINTTVTVPVPPVIDVNTYTTASNAGLVTSNTNTDADTICLDSDEEFPPVEPQQVTEPTPCALIRLAPKPPQTGPLPNIPQMTTAVPLPKGVLTKVHDPASIILTARNASSPTMFKTIIQKPPEVGATSSSTTNNSSSVRYIVLPPSSITQVPDFKTLRPISLDEILMNKSKQFGKQDNSPSAANSPVVEKSVHLDTTSGAAPKAAPTKNVVIKSTFQRNPTTENIPKTSTSNTTKNDAGKSLHVEHTESVLSSKSIESPISNTSVNVLNKSLHVKHAESVSSKSNKDKTSSDKIQVLGESSSGSNSSSSSRPSSPDDPLSILKDVVHIQAYDTPKPGGSNNAEKSNITPKPFEKKSSSSNIIPNNVKAVQQINTKLNPTGTPIKTYSKVVTSKGVNNKRTINVQDLVLKFKSATYETSNQSLANQQVNKSATKSATRAIITTKHKSSTEKSKLLNETLKSVGSVAKSKSMNNTDSRGKPTTLNKANERVLGMVDLTETHSNSKPSVVSIATSKTKSTPKSTVLLRTNTTTTPAKGSPTPISSSSKTWSDNKKRPATSATSAPKKMKTDQLMTLKDFNIDDIDDVIELE</sequence>
<dbReference type="InterPro" id="IPR049730">
    <property type="entry name" value="SNF2/RAD54-like_C"/>
</dbReference>
<feature type="domain" description="Helicase ATP-binding" evidence="10">
    <location>
        <begin position="2198"/>
        <end position="2395"/>
    </location>
</feature>
<dbReference type="InterPro" id="IPR044574">
    <property type="entry name" value="ARIP4-like"/>
</dbReference>
<dbReference type="GO" id="GO:0016887">
    <property type="term" value="F:ATP hydrolysis activity"/>
    <property type="evidence" value="ECO:0007669"/>
    <property type="project" value="InterPro"/>
</dbReference>
<evidence type="ECO:0000256" key="3">
    <source>
        <dbReference type="ARBA" id="ARBA00022741"/>
    </source>
</evidence>
<feature type="compositionally biased region" description="Polar residues" evidence="9">
    <location>
        <begin position="3818"/>
        <end position="3828"/>
    </location>
</feature>
<feature type="compositionally biased region" description="Polar residues" evidence="9">
    <location>
        <begin position="152"/>
        <end position="184"/>
    </location>
</feature>
<feature type="region of interest" description="Disordered" evidence="9">
    <location>
        <begin position="2844"/>
        <end position="2892"/>
    </location>
</feature>
<name>A0A6J3BWL0_GALME</name>
<dbReference type="InterPro" id="IPR000330">
    <property type="entry name" value="SNF2_N"/>
</dbReference>
<feature type="compositionally biased region" description="Polar residues" evidence="9">
    <location>
        <begin position="3652"/>
        <end position="3664"/>
    </location>
</feature>
<feature type="compositionally biased region" description="Basic and acidic residues" evidence="9">
    <location>
        <begin position="1891"/>
        <end position="1930"/>
    </location>
</feature>
<feature type="compositionally biased region" description="Polar residues" evidence="9">
    <location>
        <begin position="3223"/>
        <end position="3235"/>
    </location>
</feature>
<keyword evidence="5" id="KW-0347">Helicase</keyword>
<feature type="region of interest" description="Disordered" evidence="9">
    <location>
        <begin position="3756"/>
        <end position="3799"/>
    </location>
</feature>
<feature type="compositionally biased region" description="Low complexity" evidence="9">
    <location>
        <begin position="3991"/>
        <end position="4011"/>
    </location>
</feature>
<feature type="region of interest" description="Disordered" evidence="9">
    <location>
        <begin position="1663"/>
        <end position="1695"/>
    </location>
</feature>
<dbReference type="InterPro" id="IPR017956">
    <property type="entry name" value="AT_hook_DNA-bd_motif"/>
</dbReference>
<evidence type="ECO:0000256" key="5">
    <source>
        <dbReference type="ARBA" id="ARBA00022806"/>
    </source>
</evidence>
<accession>A0A6J3BWL0</accession>
<evidence type="ECO:0000313" key="12">
    <source>
        <dbReference type="Proteomes" id="UP001652740"/>
    </source>
</evidence>
<keyword evidence="12" id="KW-1185">Reference proteome</keyword>
<feature type="compositionally biased region" description="Polar residues" evidence="9">
    <location>
        <begin position="225"/>
        <end position="239"/>
    </location>
</feature>
<dbReference type="InterPro" id="IPR001650">
    <property type="entry name" value="Helicase_C-like"/>
</dbReference>
<feature type="compositionally biased region" description="Polar residues" evidence="9">
    <location>
        <begin position="111"/>
        <end position="122"/>
    </location>
</feature>
<evidence type="ECO:0000256" key="6">
    <source>
        <dbReference type="ARBA" id="ARBA00022840"/>
    </source>
</evidence>
<feature type="compositionally biased region" description="Basic and acidic residues" evidence="9">
    <location>
        <begin position="3717"/>
        <end position="3728"/>
    </location>
</feature>
<feature type="compositionally biased region" description="Polar residues" evidence="9">
    <location>
        <begin position="1879"/>
        <end position="1890"/>
    </location>
</feature>
<evidence type="ECO:0000256" key="9">
    <source>
        <dbReference type="SAM" id="MobiDB-lite"/>
    </source>
</evidence>
<dbReference type="InterPro" id="IPR014001">
    <property type="entry name" value="Helicase_ATP-bd"/>
</dbReference>
<feature type="region of interest" description="Disordered" evidence="9">
    <location>
        <begin position="1472"/>
        <end position="1510"/>
    </location>
</feature>
<feature type="compositionally biased region" description="Polar residues" evidence="9">
    <location>
        <begin position="1837"/>
        <end position="1851"/>
    </location>
</feature>
<feature type="compositionally biased region" description="Low complexity" evidence="9">
    <location>
        <begin position="3269"/>
        <end position="3278"/>
    </location>
</feature>
<feature type="region of interest" description="Disordered" evidence="9">
    <location>
        <begin position="224"/>
        <end position="308"/>
    </location>
</feature>
<evidence type="ECO:0000259" key="10">
    <source>
        <dbReference type="PROSITE" id="PS51192"/>
    </source>
</evidence>
<feature type="region of interest" description="Disordered" evidence="9">
    <location>
        <begin position="1812"/>
        <end position="1934"/>
    </location>
</feature>
<feature type="compositionally biased region" description="Polar residues" evidence="9">
    <location>
        <begin position="252"/>
        <end position="290"/>
    </location>
</feature>
<feature type="region of interest" description="Disordered" evidence="9">
    <location>
        <begin position="2975"/>
        <end position="3019"/>
    </location>
</feature>
<dbReference type="PANTHER" id="PTHR45797:SF3">
    <property type="entry name" value="TRANSCRIPTIONAL REGULATOR ATRX HOMOLOG"/>
    <property type="match status" value="1"/>
</dbReference>
<feature type="region of interest" description="Disordered" evidence="9">
    <location>
        <begin position="1965"/>
        <end position="2003"/>
    </location>
</feature>
<feature type="compositionally biased region" description="Basic and acidic residues" evidence="9">
    <location>
        <begin position="1988"/>
        <end position="2003"/>
    </location>
</feature>
<dbReference type="Pfam" id="PF00176">
    <property type="entry name" value="SNF2-rel_dom"/>
    <property type="match status" value="1"/>
</dbReference>
<feature type="region of interest" description="Disordered" evidence="9">
    <location>
        <begin position="3652"/>
        <end position="3737"/>
    </location>
</feature>
<evidence type="ECO:0000256" key="7">
    <source>
        <dbReference type="ARBA" id="ARBA00023125"/>
    </source>
</evidence>
<feature type="domain" description="Helicase C-terminal" evidence="11">
    <location>
        <begin position="2574"/>
        <end position="2725"/>
    </location>
</feature>